<dbReference type="InterPro" id="IPR029052">
    <property type="entry name" value="Metallo-depent_PP-like"/>
</dbReference>
<organism evidence="3 4">
    <name type="scientific">Nocardiopsis aegyptia</name>
    <dbReference type="NCBI Taxonomy" id="220378"/>
    <lineage>
        <taxon>Bacteria</taxon>
        <taxon>Bacillati</taxon>
        <taxon>Actinomycetota</taxon>
        <taxon>Actinomycetes</taxon>
        <taxon>Streptosporangiales</taxon>
        <taxon>Nocardiopsidaceae</taxon>
        <taxon>Nocardiopsis</taxon>
    </lineage>
</organism>
<dbReference type="InterPro" id="IPR019079">
    <property type="entry name" value="Capsule_synth_CapA"/>
</dbReference>
<reference evidence="3 4" key="1">
    <citation type="submission" date="2020-07" db="EMBL/GenBank/DDBJ databases">
        <title>Sequencing the genomes of 1000 actinobacteria strains.</title>
        <authorList>
            <person name="Klenk H.-P."/>
        </authorList>
    </citation>
    <scope>NUCLEOTIDE SEQUENCE [LARGE SCALE GENOMIC DNA]</scope>
    <source>
        <strain evidence="3 4">DSM 44442</strain>
    </source>
</reference>
<evidence type="ECO:0000313" key="4">
    <source>
        <dbReference type="Proteomes" id="UP000572051"/>
    </source>
</evidence>
<evidence type="ECO:0000259" key="2">
    <source>
        <dbReference type="SMART" id="SM00854"/>
    </source>
</evidence>
<dbReference type="PANTHER" id="PTHR33393">
    <property type="entry name" value="POLYGLUTAMINE SYNTHESIS ACCESSORY PROTEIN RV0574C-RELATED"/>
    <property type="match status" value="1"/>
</dbReference>
<comment type="caution">
    <text evidence="3">The sequence shown here is derived from an EMBL/GenBank/DDBJ whole genome shotgun (WGS) entry which is preliminary data.</text>
</comment>
<dbReference type="Pfam" id="PF09587">
    <property type="entry name" value="PGA_cap"/>
    <property type="match status" value="1"/>
</dbReference>
<evidence type="ECO:0000256" key="1">
    <source>
        <dbReference type="ARBA" id="ARBA00005662"/>
    </source>
</evidence>
<protein>
    <submittedName>
        <fullName evidence="3">Poly-gamma-glutamate synthesis protein (Capsule biosynthesis protein)</fullName>
    </submittedName>
</protein>
<feature type="domain" description="Capsule synthesis protein CapA" evidence="2">
    <location>
        <begin position="7"/>
        <end position="285"/>
    </location>
</feature>
<dbReference type="CDD" id="cd07381">
    <property type="entry name" value="MPP_CapA"/>
    <property type="match status" value="1"/>
</dbReference>
<dbReference type="EMBL" id="JACCFS010000001">
    <property type="protein sequence ID" value="NYJ34683.1"/>
    <property type="molecule type" value="Genomic_DNA"/>
</dbReference>
<name>A0A7Z0J9W9_9ACTN</name>
<comment type="similarity">
    <text evidence="1">Belongs to the CapA family.</text>
</comment>
<dbReference type="SMART" id="SM00854">
    <property type="entry name" value="PGA_cap"/>
    <property type="match status" value="1"/>
</dbReference>
<keyword evidence="4" id="KW-1185">Reference proteome</keyword>
<evidence type="ECO:0000313" key="3">
    <source>
        <dbReference type="EMBL" id="NYJ34683.1"/>
    </source>
</evidence>
<dbReference type="Proteomes" id="UP000572051">
    <property type="component" value="Unassembled WGS sequence"/>
</dbReference>
<dbReference type="SUPFAM" id="SSF56300">
    <property type="entry name" value="Metallo-dependent phosphatases"/>
    <property type="match status" value="1"/>
</dbReference>
<gene>
    <name evidence="3" type="ORF">HNR10_002564</name>
</gene>
<dbReference type="AlphaFoldDB" id="A0A7Z0J9W9"/>
<accession>A0A7Z0J9W9</accession>
<dbReference type="PANTHER" id="PTHR33393:SF11">
    <property type="entry name" value="POLYGLUTAMINE SYNTHESIS ACCESSORY PROTEIN RV0574C-RELATED"/>
    <property type="match status" value="1"/>
</dbReference>
<proteinExistence type="inferred from homology"/>
<dbReference type="Gene3D" id="3.60.21.10">
    <property type="match status" value="1"/>
</dbReference>
<dbReference type="RefSeq" id="WP_179823419.1">
    <property type="nucleotide sequence ID" value="NZ_JACCFS010000001.1"/>
</dbReference>
<dbReference type="InterPro" id="IPR052169">
    <property type="entry name" value="CW_Biosynth-Accessory"/>
</dbReference>
<sequence>MRTSPVTLFLSGDVMLGRGVDQILPHPGDPDLEERSVRDARVYVRLAEEANGPIPAPVGFTWPWGDALPALEEAGPDVRVVNLETTVTSAGGFWPGKQMHYRVHPSNLPCLAEVRPDVCSLANNHVMDFGYSGLADTLDSLAGAGLRTAGAGRDAGQACAPAAVPVRGGGRVLVFAFGLPSSGIPDGWAARGDRPGVGLVPSGTGVADVVARVRRAREPGDVVVASVHWGGNWGYDVSREVEFAHALVDGGVDIVHGHSSHMPRPIEVRRGRLILYGCGDLVNDYEGIQGYEEYRDDLRLLYLASVEPGTGRLLGLRTVPLRVRRMRLWRAPREDVVWLRQRLTEVSDTFGCALARDGGDLVLDWPGRP</sequence>